<evidence type="ECO:0000256" key="4">
    <source>
        <dbReference type="ARBA" id="ARBA00022527"/>
    </source>
</evidence>
<dbReference type="InterPro" id="IPR017441">
    <property type="entry name" value="Protein_kinase_ATP_BS"/>
</dbReference>
<evidence type="ECO:0000256" key="21">
    <source>
        <dbReference type="ARBA" id="ARBA00047899"/>
    </source>
</evidence>
<evidence type="ECO:0000256" key="31">
    <source>
        <dbReference type="SAM" id="MobiDB-lite"/>
    </source>
</evidence>
<evidence type="ECO:0000256" key="19">
    <source>
        <dbReference type="ARBA" id="ARBA00023306"/>
    </source>
</evidence>
<feature type="compositionally biased region" description="Basic and acidic residues" evidence="31">
    <location>
        <begin position="1497"/>
        <end position="1506"/>
    </location>
</feature>
<dbReference type="Pfam" id="PF13393">
    <property type="entry name" value="tRNA-synt_His"/>
    <property type="match status" value="1"/>
</dbReference>
<dbReference type="SMART" id="SM00220">
    <property type="entry name" value="S_TKc"/>
    <property type="match status" value="2"/>
</dbReference>
<keyword evidence="5" id="KW-0597">Phosphoprotein</keyword>
<feature type="domain" description="Protein kinase" evidence="32">
    <location>
        <begin position="589"/>
        <end position="1003"/>
    </location>
</feature>
<dbReference type="GO" id="GO:0000077">
    <property type="term" value="P:DNA damage checkpoint signaling"/>
    <property type="evidence" value="ECO:0007669"/>
    <property type="project" value="InterPro"/>
</dbReference>
<feature type="compositionally biased region" description="Basic residues" evidence="31">
    <location>
        <begin position="237"/>
        <end position="251"/>
    </location>
</feature>
<dbReference type="Pfam" id="PF00069">
    <property type="entry name" value="Pkinase"/>
    <property type="match status" value="3"/>
</dbReference>
<dbReference type="GO" id="GO:0000049">
    <property type="term" value="F:tRNA binding"/>
    <property type="evidence" value="ECO:0007669"/>
    <property type="project" value="UniProtKB-KW"/>
</dbReference>
<dbReference type="GO" id="GO:0034198">
    <property type="term" value="P:cellular response to amino acid starvation"/>
    <property type="evidence" value="ECO:0007669"/>
    <property type="project" value="UniProtKB-ARBA"/>
</dbReference>
<dbReference type="InterPro" id="IPR016135">
    <property type="entry name" value="UBQ-conjugating_enzyme/RWD"/>
</dbReference>
<evidence type="ECO:0000256" key="26">
    <source>
        <dbReference type="ARBA" id="ARBA00083151"/>
    </source>
</evidence>
<accession>A0AAE0V6D2</accession>
<dbReference type="Proteomes" id="UP001274896">
    <property type="component" value="Unassembled WGS sequence"/>
</dbReference>
<keyword evidence="10" id="KW-0338">Growth arrest</keyword>
<dbReference type="Gene3D" id="3.30.930.10">
    <property type="entry name" value="Bira Bifunctional Protein, Domain 2"/>
    <property type="match status" value="1"/>
</dbReference>
<feature type="region of interest" description="Disordered" evidence="31">
    <location>
        <begin position="185"/>
        <end position="265"/>
    </location>
</feature>
<dbReference type="GO" id="GO:0007399">
    <property type="term" value="P:nervous system development"/>
    <property type="evidence" value="ECO:0007669"/>
    <property type="project" value="UniProtKB-KW"/>
</dbReference>
<feature type="compositionally biased region" description="Polar residues" evidence="31">
    <location>
        <begin position="1509"/>
        <end position="1526"/>
    </location>
</feature>
<keyword evidence="4" id="KW-0723">Serine/threonine-protein kinase</keyword>
<keyword evidence="16" id="KW-0346">Stress response</keyword>
<dbReference type="PANTHER" id="PTHR11042">
    <property type="entry name" value="EUKARYOTIC TRANSLATION INITIATION FACTOR 2-ALPHA KINASE EIF2-ALPHA KINASE -RELATED"/>
    <property type="match status" value="1"/>
</dbReference>
<dbReference type="Gene3D" id="3.10.110.10">
    <property type="entry name" value="Ubiquitin Conjugating Enzyme"/>
    <property type="match status" value="1"/>
</dbReference>
<keyword evidence="3" id="KW-0963">Cytoplasm</keyword>
<evidence type="ECO:0000256" key="15">
    <source>
        <dbReference type="ARBA" id="ARBA00022990"/>
    </source>
</evidence>
<dbReference type="InterPro" id="IPR045864">
    <property type="entry name" value="aa-tRNA-synth_II/BPL/LPL"/>
</dbReference>
<evidence type="ECO:0000256" key="13">
    <source>
        <dbReference type="ARBA" id="ARBA00022884"/>
    </source>
</evidence>
<evidence type="ECO:0000256" key="5">
    <source>
        <dbReference type="ARBA" id="ARBA00022553"/>
    </source>
</evidence>
<evidence type="ECO:0000256" key="6">
    <source>
        <dbReference type="ARBA" id="ARBA00022555"/>
    </source>
</evidence>
<dbReference type="Pfam" id="PF05773">
    <property type="entry name" value="RWD"/>
    <property type="match status" value="1"/>
</dbReference>
<evidence type="ECO:0000256" key="30">
    <source>
        <dbReference type="SAM" id="Coils"/>
    </source>
</evidence>
<feature type="binding site" evidence="28 29">
    <location>
        <position position="618"/>
    </location>
    <ligand>
        <name>ATP</name>
        <dbReference type="ChEBI" id="CHEBI:30616"/>
    </ligand>
</feature>
<evidence type="ECO:0000259" key="33">
    <source>
        <dbReference type="PROSITE" id="PS50908"/>
    </source>
</evidence>
<keyword evidence="35" id="KW-1185">Reference proteome</keyword>
<dbReference type="PANTHER" id="PTHR11042:SF136">
    <property type="entry name" value="EIF-2-ALPHA KINASE GCN2"/>
    <property type="match status" value="1"/>
</dbReference>
<dbReference type="GO" id="GO:0004694">
    <property type="term" value="F:eukaryotic translation initiation factor 2alpha kinase activity"/>
    <property type="evidence" value="ECO:0007669"/>
    <property type="project" value="InterPro"/>
</dbReference>
<keyword evidence="9" id="KW-0418">Kinase</keyword>
<keyword evidence="12" id="KW-0810">Translation regulation</keyword>
<gene>
    <name evidence="34" type="ORF">QTP70_008840</name>
</gene>
<feature type="compositionally biased region" description="Basic and acidic residues" evidence="31">
    <location>
        <begin position="185"/>
        <end position="207"/>
    </location>
</feature>
<evidence type="ECO:0000256" key="29">
    <source>
        <dbReference type="PROSITE-ProRule" id="PRU10141"/>
    </source>
</evidence>
<evidence type="ECO:0000256" key="3">
    <source>
        <dbReference type="ARBA" id="ARBA00022490"/>
    </source>
</evidence>
<evidence type="ECO:0000256" key="2">
    <source>
        <dbReference type="ARBA" id="ARBA00012513"/>
    </source>
</evidence>
<dbReference type="EMBL" id="JAUCMX010000008">
    <property type="protein sequence ID" value="KAK3537386.1"/>
    <property type="molecule type" value="Genomic_DNA"/>
</dbReference>
<evidence type="ECO:0000256" key="18">
    <source>
        <dbReference type="ARBA" id="ARBA00023159"/>
    </source>
</evidence>
<protein>
    <recommendedName>
        <fullName evidence="24">eIF-2-alpha kinase GCN2</fullName>
        <ecNumber evidence="2">2.7.11.1</ecNumber>
    </recommendedName>
    <alternativeName>
        <fullName evidence="25">Eukaryotic translation initiation factor 2-alpha kinase 4</fullName>
    </alternativeName>
    <alternativeName>
        <fullName evidence="26">GCN2-like protein</fullName>
    </alternativeName>
</protein>
<dbReference type="SUPFAM" id="SSF55681">
    <property type="entry name" value="Class II aaRS and biotin synthetases"/>
    <property type="match status" value="1"/>
</dbReference>
<keyword evidence="11 28" id="KW-0067">ATP-binding</keyword>
<dbReference type="GO" id="GO:0005737">
    <property type="term" value="C:cytoplasm"/>
    <property type="evidence" value="ECO:0007669"/>
    <property type="project" value="UniProtKB-SubCell"/>
</dbReference>
<evidence type="ECO:0000256" key="20">
    <source>
        <dbReference type="ARBA" id="ARBA00037982"/>
    </source>
</evidence>
<dbReference type="Gene3D" id="1.10.510.10">
    <property type="entry name" value="Transferase(Phosphotransferase) domain 1"/>
    <property type="match status" value="2"/>
</dbReference>
<dbReference type="GO" id="GO:0005634">
    <property type="term" value="C:nucleus"/>
    <property type="evidence" value="ECO:0007669"/>
    <property type="project" value="TreeGrafter"/>
</dbReference>
<evidence type="ECO:0000256" key="11">
    <source>
        <dbReference type="ARBA" id="ARBA00022840"/>
    </source>
</evidence>
<dbReference type="FunFam" id="3.30.200.20:FF:000308">
    <property type="entry name" value="Eukaryotic translation initiation factor 2-alpha kinase 4"/>
    <property type="match status" value="1"/>
</dbReference>
<evidence type="ECO:0000256" key="22">
    <source>
        <dbReference type="ARBA" id="ARBA00048679"/>
    </source>
</evidence>
<keyword evidence="19" id="KW-0131">Cell cycle</keyword>
<dbReference type="CDD" id="cd14012">
    <property type="entry name" value="PK_eIF2AK_GCN2_rpt1"/>
    <property type="match status" value="1"/>
</dbReference>
<dbReference type="EC" id="2.7.11.1" evidence="2"/>
<evidence type="ECO:0000256" key="1">
    <source>
        <dbReference type="ARBA" id="ARBA00004496"/>
    </source>
</evidence>
<evidence type="ECO:0000256" key="17">
    <source>
        <dbReference type="ARBA" id="ARBA00023054"/>
    </source>
</evidence>
<reference evidence="34" key="1">
    <citation type="submission" date="2023-06" db="EMBL/GenBank/DDBJ databases">
        <title>Male Hemibagrus guttatus genome.</title>
        <authorList>
            <person name="Bian C."/>
        </authorList>
    </citation>
    <scope>NUCLEOTIDE SEQUENCE</scope>
    <source>
        <strain evidence="34">Male_cb2023</strain>
        <tissue evidence="34">Muscle</tissue>
    </source>
</reference>
<dbReference type="FunFam" id="3.30.930.10:FF:000031">
    <property type="entry name" value="Eukaryotic translation initiation factor 2-alpha kinase 4"/>
    <property type="match status" value="1"/>
</dbReference>
<keyword evidence="17 30" id="KW-0175">Coiled coil</keyword>
<evidence type="ECO:0000256" key="24">
    <source>
        <dbReference type="ARBA" id="ARBA00073598"/>
    </source>
</evidence>
<feature type="compositionally biased region" description="Polar residues" evidence="31">
    <location>
        <begin position="711"/>
        <end position="728"/>
    </location>
</feature>
<dbReference type="PROSITE" id="PS50011">
    <property type="entry name" value="PROTEIN_KINASE_DOM"/>
    <property type="match status" value="2"/>
</dbReference>
<feature type="compositionally biased region" description="Polar residues" evidence="31">
    <location>
        <begin position="208"/>
        <end position="221"/>
    </location>
</feature>
<evidence type="ECO:0000256" key="14">
    <source>
        <dbReference type="ARBA" id="ARBA00022902"/>
    </source>
</evidence>
<dbReference type="InterPro" id="IPR008271">
    <property type="entry name" value="Ser/Thr_kinase_AS"/>
</dbReference>
<dbReference type="Gene3D" id="3.30.200.20">
    <property type="entry name" value="Phosphorylase Kinase, domain 1"/>
    <property type="match status" value="1"/>
</dbReference>
<comment type="subcellular location">
    <subcellularLocation>
        <location evidence="1">Cytoplasm</location>
    </subcellularLocation>
</comment>
<keyword evidence="18" id="KW-0010">Activator</keyword>
<keyword evidence="15" id="KW-0007">Acetylation</keyword>
<dbReference type="CDD" id="cd14046">
    <property type="entry name" value="STKc_EIF2AK4_GCN2_rpt2"/>
    <property type="match status" value="1"/>
</dbReference>
<dbReference type="Gene3D" id="3.40.50.800">
    <property type="entry name" value="Anticodon-binding domain"/>
    <property type="match status" value="1"/>
</dbReference>
<evidence type="ECO:0000256" key="16">
    <source>
        <dbReference type="ARBA" id="ARBA00023016"/>
    </source>
</evidence>
<name>A0AAE0V6D2_9TELE</name>
<dbReference type="PROSITE" id="PS00108">
    <property type="entry name" value="PROTEIN_KINASE_ST"/>
    <property type="match status" value="1"/>
</dbReference>
<evidence type="ECO:0000256" key="12">
    <source>
        <dbReference type="ARBA" id="ARBA00022845"/>
    </source>
</evidence>
<dbReference type="InterPro" id="IPR016255">
    <property type="entry name" value="Gcn2"/>
</dbReference>
<dbReference type="GO" id="GO:0140469">
    <property type="term" value="P:GCN2-mediated signaling"/>
    <property type="evidence" value="ECO:0007669"/>
    <property type="project" value="UniProtKB-ARBA"/>
</dbReference>
<comment type="similarity">
    <text evidence="20">Belongs to the protein kinase superfamily. Ser/Thr protein kinase family. GCN2 subfamily.</text>
</comment>
<feature type="region of interest" description="Disordered" evidence="31">
    <location>
        <begin position="1497"/>
        <end position="1526"/>
    </location>
</feature>
<feature type="coiled-coil region" evidence="30">
    <location>
        <begin position="323"/>
        <end position="350"/>
    </location>
</feature>
<dbReference type="GO" id="GO:0005524">
    <property type="term" value="F:ATP binding"/>
    <property type="evidence" value="ECO:0007669"/>
    <property type="project" value="UniProtKB-UniRule"/>
</dbReference>
<evidence type="ECO:0000256" key="10">
    <source>
        <dbReference type="ARBA" id="ARBA00022810"/>
    </source>
</evidence>
<dbReference type="FunFam" id="3.40.50.800:FF:000009">
    <property type="entry name" value="Eukaryotic translation initiation factor 2-alpha kinase"/>
    <property type="match status" value="1"/>
</dbReference>
<evidence type="ECO:0000313" key="34">
    <source>
        <dbReference type="EMBL" id="KAK3537386.1"/>
    </source>
</evidence>
<organism evidence="34 35">
    <name type="scientific">Hemibagrus guttatus</name>
    <dbReference type="NCBI Taxonomy" id="175788"/>
    <lineage>
        <taxon>Eukaryota</taxon>
        <taxon>Metazoa</taxon>
        <taxon>Chordata</taxon>
        <taxon>Craniata</taxon>
        <taxon>Vertebrata</taxon>
        <taxon>Euteleostomi</taxon>
        <taxon>Actinopterygii</taxon>
        <taxon>Neopterygii</taxon>
        <taxon>Teleostei</taxon>
        <taxon>Ostariophysi</taxon>
        <taxon>Siluriformes</taxon>
        <taxon>Bagridae</taxon>
        <taxon>Hemibagrus</taxon>
    </lineage>
</organism>
<dbReference type="InterPro" id="IPR011009">
    <property type="entry name" value="Kinase-like_dom_sf"/>
</dbReference>
<dbReference type="InterPro" id="IPR041715">
    <property type="entry name" value="HisRS-like_core"/>
</dbReference>
<evidence type="ECO:0000313" key="35">
    <source>
        <dbReference type="Proteomes" id="UP001274896"/>
    </source>
</evidence>
<evidence type="ECO:0000256" key="25">
    <source>
        <dbReference type="ARBA" id="ARBA00076428"/>
    </source>
</evidence>
<dbReference type="FunFam" id="1.10.510.10:FF:000353">
    <property type="entry name" value="Eukaryotic translation initiation factor 2-alpha kinase 4"/>
    <property type="match status" value="1"/>
</dbReference>
<dbReference type="CDD" id="cd23823">
    <property type="entry name" value="RWD_GCN2"/>
    <property type="match status" value="1"/>
</dbReference>
<dbReference type="SMART" id="SM00591">
    <property type="entry name" value="RWD"/>
    <property type="match status" value="1"/>
</dbReference>
<sequence length="1652" mass="186702">MSGSPPNSSDGNEDYVVQQENELEALASIFGDDFRDIRTEHPWKIKRSPEVFLFLRPKGLSHGQECYVTVDLQVRCPPTYPDVPPELKLENAKGLSNDKLQKLQSELAKLALQRCGEVMIYELADFVQGFLTEHNVPPSRSFHEEMLKNHRQQQERLALEEQQRIDQRRRQEEQMQNEILAEIQRREEEKREEKRKKEMAKLERLESESQPSAGSPTSGRVSSPVLPTETPENRKGALCRRRTTSSSRHRRDTYSEDNPSPHEVLHFSNSAMGELLVHRGKCIGESKRLGRSVYYALNATSGDFAVVYEWILRWNKKIGKFFTSQEKEKIEKCKKQIHGAESELNSLLKLDHPNLVRYQALSYSEREDCLVVDLLAEHVPGSSLAQSLSSGTPLPPDQLRHHVAQLLAALDYLHTNSVVHKQLTASSVLLDAQGNVRLADYSLAKRLGDMCKEDIFEQAHVRFSEDTLPTHTGKKGDIWSLGLLLMALTQGREVKEYPVTVPSSLPADLQDFLKKCVCLNDADRWNTQQLLEHSFLRPPSPKSLPPCQESSPEDLDVDFASTVIPRNHLLSAPFSTVVQKQFSRYFIEFEELQLLGKGAFGAVIKVQNKLDGCYYAVKRIQVNPASKQFRRIKGEVTLLSRLNHENIVRYYNAWIERHEAPSTGVESSDTSEPASTPERPSRPSAPPRLNELGLLDNVEDDAPPPALASSVEWSTSLERSSSAKCNATESSDEDDEDEADVFCPSFLPSNSDSESDIIFGNGDASRDSIMQDELSKREGMDMPESSISERPPLIAHYLYIQMEYCEKSTLRDTIDQGLYRDYSRLWRLFREILDGIAYIHEQGMIHRDLKPVNIFLDSRDHVKIGDFGLATDHPASTASGMLEVEDNSSGLALKLDPTGSMTGMVGTALYVSPEVQGNTKATYNQKVDLFSLGIILFEMSYRPMTTASERISVLSQLRKESIDFPEDFCEYENGTERKVICWLLNHDPARRPTAVELLKSDLLPPPQMEESELHEVLQHTMANVNGKAYRSMVNQLFSQNNSPVMDYAYDVDIYKGSFNFSSAKLQQYVYETITRVFRKHGAVRLQTPLLLPRNRKLYEGCELACFMDHSGMLVTLPFDLRVSFARFVARNGISHLKRYSIERVFRPRKLDRAHPKELLECAFDIVVPVTNSLLPDAETIYTISEVIQEFSALQERNYTIYLNHTSLLRAILLHSGVPEDKLSQASNILCDAMSEKLTKREVEAKFCNLSLSNNSLQLLYKFIEQKGELQELSPLINSLTKQKTATVSQLAKQGLKDLEELTGLLKRLGVKIQVVVNLGLVYKVHQHSGVVFQFVAFIKKRKRTVPDIIAAGGRYDHLILDICGPAATAPVASAVGASVALDKICIAVAAMEEPPPVSLYDVLVVPVGHTSMSRAINVMQKLWTAGVSADLVYDVSQSQEDLLDYCRLESITFMVLVSDKEGTYVKVKSFEKDRQSEKRIPESDLVDHIIQKCRTKLSDERSREVSEGGSLQNPKGSLLLNSGSSEQHGGGAVMNMNVNLVTPDKVSASTRRRYETQIQTRLQNLGNNLQNKSNDIEVLAVDLPKETLINFLSLEFDGEEQFNITVKQLLSHMPKQRYLKSICEEIHRFKIIKRVAVVVLYSYRDDYYKILL</sequence>
<feature type="binding site" evidence="28">
    <location>
        <begin position="595"/>
        <end position="603"/>
    </location>
    <ligand>
        <name>ATP</name>
        <dbReference type="ChEBI" id="CHEBI:30616"/>
    </ligand>
</feature>
<dbReference type="Pfam" id="PF12745">
    <property type="entry name" value="HGTP_anticodon2"/>
    <property type="match status" value="1"/>
</dbReference>
<keyword evidence="7" id="KW-0808">Transferase</keyword>
<feature type="region of interest" description="Disordered" evidence="31">
    <location>
        <begin position="661"/>
        <end position="764"/>
    </location>
</feature>
<keyword evidence="14" id="KW-0524">Neurogenesis</keyword>
<feature type="domain" description="Protein kinase" evidence="32">
    <location>
        <begin position="293"/>
        <end position="536"/>
    </location>
</feature>
<evidence type="ECO:0000256" key="7">
    <source>
        <dbReference type="ARBA" id="ARBA00022679"/>
    </source>
</evidence>
<dbReference type="SUPFAM" id="SSF52954">
    <property type="entry name" value="Class II aaRS ABD-related"/>
    <property type="match status" value="1"/>
</dbReference>
<dbReference type="SUPFAM" id="SSF54495">
    <property type="entry name" value="UBC-like"/>
    <property type="match status" value="1"/>
</dbReference>
<feature type="active site" description="Proton acceptor" evidence="27">
    <location>
        <position position="848"/>
    </location>
</feature>
<dbReference type="InterPro" id="IPR050339">
    <property type="entry name" value="CC_SR_Kinase"/>
</dbReference>
<evidence type="ECO:0000256" key="9">
    <source>
        <dbReference type="ARBA" id="ARBA00022777"/>
    </source>
</evidence>
<feature type="domain" description="RWD" evidence="33">
    <location>
        <begin position="21"/>
        <end position="134"/>
    </location>
</feature>
<comment type="catalytic activity">
    <reaction evidence="21">
        <text>L-threonyl-[protein] + ATP = O-phospho-L-threonyl-[protein] + ADP + H(+)</text>
        <dbReference type="Rhea" id="RHEA:46608"/>
        <dbReference type="Rhea" id="RHEA-COMP:11060"/>
        <dbReference type="Rhea" id="RHEA-COMP:11605"/>
        <dbReference type="ChEBI" id="CHEBI:15378"/>
        <dbReference type="ChEBI" id="CHEBI:30013"/>
        <dbReference type="ChEBI" id="CHEBI:30616"/>
        <dbReference type="ChEBI" id="CHEBI:61977"/>
        <dbReference type="ChEBI" id="CHEBI:456216"/>
        <dbReference type="EC" id="2.7.11.1"/>
    </reaction>
</comment>
<dbReference type="InterPro" id="IPR000719">
    <property type="entry name" value="Prot_kinase_dom"/>
</dbReference>
<keyword evidence="6" id="KW-0820">tRNA-binding</keyword>
<evidence type="ECO:0000256" key="23">
    <source>
        <dbReference type="ARBA" id="ARBA00065481"/>
    </source>
</evidence>
<evidence type="ECO:0000256" key="27">
    <source>
        <dbReference type="PIRSR" id="PIRSR000660-1"/>
    </source>
</evidence>
<dbReference type="FunFam" id="3.10.110.10:FF:000057">
    <property type="entry name" value="eukaryotic translation initiation factor 2-alpha kinase 4"/>
    <property type="match status" value="1"/>
</dbReference>
<dbReference type="SUPFAM" id="SSF56112">
    <property type="entry name" value="Protein kinase-like (PK-like)"/>
    <property type="match status" value="2"/>
</dbReference>
<dbReference type="PROSITE" id="PS00107">
    <property type="entry name" value="PROTEIN_KINASE_ATP"/>
    <property type="match status" value="1"/>
</dbReference>
<dbReference type="InterPro" id="IPR036621">
    <property type="entry name" value="Anticodon-bd_dom_sf"/>
</dbReference>
<feature type="compositionally biased region" description="Acidic residues" evidence="31">
    <location>
        <begin position="730"/>
        <end position="740"/>
    </location>
</feature>
<dbReference type="FunFam" id="1.10.510.10:FF:000338">
    <property type="entry name" value="Eukaryotic translation initiation factor 2-alpha kinase"/>
    <property type="match status" value="1"/>
</dbReference>
<evidence type="ECO:0000259" key="32">
    <source>
        <dbReference type="PROSITE" id="PS50011"/>
    </source>
</evidence>
<dbReference type="InterPro" id="IPR006575">
    <property type="entry name" value="RWD_dom"/>
</dbReference>
<proteinExistence type="inferred from homology"/>
<comment type="caution">
    <text evidence="34">The sequence shown here is derived from an EMBL/GenBank/DDBJ whole genome shotgun (WGS) entry which is preliminary data.</text>
</comment>
<evidence type="ECO:0000256" key="8">
    <source>
        <dbReference type="ARBA" id="ARBA00022741"/>
    </source>
</evidence>
<dbReference type="PROSITE" id="PS50908">
    <property type="entry name" value="RWD"/>
    <property type="match status" value="1"/>
</dbReference>
<evidence type="ECO:0000256" key="28">
    <source>
        <dbReference type="PIRSR" id="PIRSR000660-2"/>
    </source>
</evidence>
<keyword evidence="8 28" id="KW-0547">Nucleotide-binding</keyword>
<dbReference type="InterPro" id="IPR024435">
    <property type="entry name" value="HisRS-related_dom"/>
</dbReference>
<dbReference type="PIRSF" id="PIRSF000660">
    <property type="entry name" value="Ser/Thr_PK_GCN2"/>
    <property type="match status" value="1"/>
</dbReference>
<keyword evidence="13" id="KW-0694">RNA-binding</keyword>
<comment type="catalytic activity">
    <reaction evidence="22">
        <text>L-seryl-[protein] + ATP = O-phospho-L-seryl-[protein] + ADP + H(+)</text>
        <dbReference type="Rhea" id="RHEA:17989"/>
        <dbReference type="Rhea" id="RHEA-COMP:9863"/>
        <dbReference type="Rhea" id="RHEA-COMP:11604"/>
        <dbReference type="ChEBI" id="CHEBI:15378"/>
        <dbReference type="ChEBI" id="CHEBI:29999"/>
        <dbReference type="ChEBI" id="CHEBI:30616"/>
        <dbReference type="ChEBI" id="CHEBI:83421"/>
        <dbReference type="ChEBI" id="CHEBI:456216"/>
        <dbReference type="EC" id="2.7.11.1"/>
    </reaction>
</comment>
<comment type="subunit">
    <text evidence="23">Homodimer; homodimerization is important for kinase activation by uncharged tRNAs. Interacts with GCN1; this interaction stimulates EIF2AK4/GCN2 kinase activity and is impaired by IMPACT upon a variety of stress conditions, such as amino acid depletion, UV-C irradiation, proteasome inhibitor treatment and glucose deprivation. Interacts with DNAJC3; this interaction inhibits EIF2AK4/GCN2 kinase activity during endoplasmic reticulum (ER), hypothermic and amino acid-starving stress conditions. Interacts with MAP3K20; activates EIF2AK4/GCN2 kinase activity in response to moderate ribotoxic stress.</text>
</comment>